<dbReference type="InterPro" id="IPR057326">
    <property type="entry name" value="KR_dom"/>
</dbReference>
<keyword evidence="3" id="KW-0560">Oxidoreductase</keyword>
<dbReference type="Pfam" id="PF13561">
    <property type="entry name" value="adh_short_C2"/>
    <property type="match status" value="1"/>
</dbReference>
<comment type="similarity">
    <text evidence="1">Belongs to the short-chain dehydrogenases/reductases (SDR) family.</text>
</comment>
<gene>
    <name evidence="5" type="ORF">AJ78_03610</name>
</gene>
<comment type="caution">
    <text evidence="5">The sequence shown here is derived from an EMBL/GenBank/DDBJ whole genome shotgun (WGS) entry which is preliminary data.</text>
</comment>
<keyword evidence="6" id="KW-1185">Reference proteome</keyword>
<dbReference type="PROSITE" id="PS00061">
    <property type="entry name" value="ADH_SHORT"/>
    <property type="match status" value="1"/>
</dbReference>
<dbReference type="STRING" id="1447872.A0A1J9PJU9"/>
<accession>A0A1J9PJU9</accession>
<feature type="domain" description="Ketoreductase" evidence="4">
    <location>
        <begin position="7"/>
        <end position="198"/>
    </location>
</feature>
<dbReference type="VEuPathDB" id="FungiDB:AJ78_03610"/>
<evidence type="ECO:0000313" key="5">
    <source>
        <dbReference type="EMBL" id="OJD16178.1"/>
    </source>
</evidence>
<evidence type="ECO:0000256" key="2">
    <source>
        <dbReference type="ARBA" id="ARBA00022857"/>
    </source>
</evidence>
<evidence type="ECO:0000256" key="3">
    <source>
        <dbReference type="ARBA" id="ARBA00023002"/>
    </source>
</evidence>
<dbReference type="InterPro" id="IPR020904">
    <property type="entry name" value="Sc_DH/Rdtase_CS"/>
</dbReference>
<dbReference type="AlphaFoldDB" id="A0A1J9PJU9"/>
<dbReference type="PRINTS" id="PR00081">
    <property type="entry name" value="GDHRDH"/>
</dbReference>
<keyword evidence="2" id="KW-0521">NADP</keyword>
<dbReference type="CDD" id="cd05233">
    <property type="entry name" value="SDR_c"/>
    <property type="match status" value="1"/>
</dbReference>
<dbReference type="PANTHER" id="PTHR43669">
    <property type="entry name" value="5-KETO-D-GLUCONATE 5-REDUCTASE"/>
    <property type="match status" value="1"/>
</dbReference>
<evidence type="ECO:0000313" key="6">
    <source>
        <dbReference type="Proteomes" id="UP000182235"/>
    </source>
</evidence>
<proteinExistence type="inferred from homology"/>
<dbReference type="OrthoDB" id="4187069at2759"/>
<evidence type="ECO:0000256" key="1">
    <source>
        <dbReference type="ARBA" id="ARBA00006484"/>
    </source>
</evidence>
<evidence type="ECO:0000259" key="4">
    <source>
        <dbReference type="SMART" id="SM00822"/>
    </source>
</evidence>
<protein>
    <recommendedName>
        <fullName evidence="4">Ketoreductase domain-containing protein</fullName>
    </recommendedName>
</protein>
<dbReference type="InterPro" id="IPR002347">
    <property type="entry name" value="SDR_fam"/>
</dbReference>
<name>A0A1J9PJU9_9EURO</name>
<dbReference type="GO" id="GO:0016491">
    <property type="term" value="F:oxidoreductase activity"/>
    <property type="evidence" value="ECO:0007669"/>
    <property type="project" value="UniProtKB-KW"/>
</dbReference>
<dbReference type="FunFam" id="3.40.50.720:FF:000084">
    <property type="entry name" value="Short-chain dehydrogenase reductase"/>
    <property type="match status" value="1"/>
</dbReference>
<sequence>MLAYTGKNVVIIGGTHGIGLATAKLLLSQGARVLLTGRRPDPIAEARAELGITTTTTAGAAVVQFDITSAPASLSDLQASIETHIGTGRAIDFLFINVGYALLQPTAAVSEDSFDRTFNTNMRGPFFLTQKLAPSIKPGGSILFTTSTSIATGIPGMAVYSASKAAIYSFAQTLAAELAAHAKQEGEEAVRVNAISPGFVDTPTMGTVGISREEKEAFVQIGVKTTPVGRIASAEEVAKAAVFMGIEATYSTGAELVVDGGLRPLKEGE</sequence>
<dbReference type="Proteomes" id="UP000182235">
    <property type="component" value="Unassembled WGS sequence"/>
</dbReference>
<dbReference type="EMBL" id="LGRN01000119">
    <property type="protein sequence ID" value="OJD16178.1"/>
    <property type="molecule type" value="Genomic_DNA"/>
</dbReference>
<organism evidence="5 6">
    <name type="scientific">Emergomyces pasteurianus Ep9510</name>
    <dbReference type="NCBI Taxonomy" id="1447872"/>
    <lineage>
        <taxon>Eukaryota</taxon>
        <taxon>Fungi</taxon>
        <taxon>Dikarya</taxon>
        <taxon>Ascomycota</taxon>
        <taxon>Pezizomycotina</taxon>
        <taxon>Eurotiomycetes</taxon>
        <taxon>Eurotiomycetidae</taxon>
        <taxon>Onygenales</taxon>
        <taxon>Ajellomycetaceae</taxon>
        <taxon>Emergomyces</taxon>
    </lineage>
</organism>
<dbReference type="SMART" id="SM00822">
    <property type="entry name" value="PKS_KR"/>
    <property type="match status" value="1"/>
</dbReference>
<dbReference type="InterPro" id="IPR036291">
    <property type="entry name" value="NAD(P)-bd_dom_sf"/>
</dbReference>
<dbReference type="PANTHER" id="PTHR43669:SF3">
    <property type="entry name" value="ALCOHOL DEHYDROGENASE, PUTATIVE (AFU_ORTHOLOGUE AFUA_3G03445)-RELATED"/>
    <property type="match status" value="1"/>
</dbReference>
<dbReference type="SUPFAM" id="SSF51735">
    <property type="entry name" value="NAD(P)-binding Rossmann-fold domains"/>
    <property type="match status" value="1"/>
</dbReference>
<dbReference type="Gene3D" id="3.40.50.720">
    <property type="entry name" value="NAD(P)-binding Rossmann-like Domain"/>
    <property type="match status" value="1"/>
</dbReference>
<reference evidence="5 6" key="1">
    <citation type="submission" date="2015-07" db="EMBL/GenBank/DDBJ databases">
        <title>Emmonsia species relationships and genome sequence.</title>
        <authorList>
            <consortium name="The Broad Institute Genomics Platform"/>
            <person name="Cuomo C.A."/>
            <person name="Munoz J.F."/>
            <person name="Imamovic A."/>
            <person name="Priest M.E."/>
            <person name="Young S."/>
            <person name="Clay O.K."/>
            <person name="McEwen J.G."/>
        </authorList>
    </citation>
    <scope>NUCLEOTIDE SEQUENCE [LARGE SCALE GENOMIC DNA]</scope>
    <source>
        <strain evidence="5 6">UAMH 9510</strain>
    </source>
</reference>